<sequence length="99" mass="10975">MRLSDEHKARIRELVHETAGERAEVRVFGSRLRDDVRGGDLDLLVTVDERVANPALLRARLEARISRAMDGRSVDVVLQAPNLQEGAIHRVAAEEGIAL</sequence>
<dbReference type="EMBL" id="FOMJ01000001">
    <property type="protein sequence ID" value="SFC97445.1"/>
    <property type="molecule type" value="Genomic_DNA"/>
</dbReference>
<reference evidence="2 3" key="1">
    <citation type="submission" date="2016-10" db="EMBL/GenBank/DDBJ databases">
        <authorList>
            <person name="de Groot N.N."/>
        </authorList>
    </citation>
    <scope>NUCLEOTIDE SEQUENCE [LARGE SCALE GENOMIC DNA]</scope>
    <source>
        <strain evidence="2 3">HL3</strain>
    </source>
</reference>
<dbReference type="AlphaFoldDB" id="A0A1I1NIZ0"/>
<gene>
    <name evidence="2" type="ORF">SAMN05660831_00295</name>
</gene>
<dbReference type="InterPro" id="IPR043519">
    <property type="entry name" value="NT_sf"/>
</dbReference>
<dbReference type="SUPFAM" id="SSF81301">
    <property type="entry name" value="Nucleotidyltransferase"/>
    <property type="match status" value="1"/>
</dbReference>
<proteinExistence type="predicted"/>
<keyword evidence="2" id="KW-0808">Transferase</keyword>
<dbReference type="InterPro" id="IPR002934">
    <property type="entry name" value="Polymerase_NTP_transf_dom"/>
</dbReference>
<dbReference type="Proteomes" id="UP000198611">
    <property type="component" value="Unassembled WGS sequence"/>
</dbReference>
<dbReference type="CDD" id="cd05403">
    <property type="entry name" value="NT_KNTase_like"/>
    <property type="match status" value="1"/>
</dbReference>
<evidence type="ECO:0000313" key="3">
    <source>
        <dbReference type="Proteomes" id="UP000198611"/>
    </source>
</evidence>
<dbReference type="Gene3D" id="3.30.460.10">
    <property type="entry name" value="Beta Polymerase, domain 2"/>
    <property type="match status" value="1"/>
</dbReference>
<organism evidence="2 3">
    <name type="scientific">Thiohalospira halophila DSM 15071</name>
    <dbReference type="NCBI Taxonomy" id="1123397"/>
    <lineage>
        <taxon>Bacteria</taxon>
        <taxon>Pseudomonadati</taxon>
        <taxon>Pseudomonadota</taxon>
        <taxon>Gammaproteobacteria</taxon>
        <taxon>Thiohalospirales</taxon>
        <taxon>Thiohalospiraceae</taxon>
        <taxon>Thiohalospira</taxon>
    </lineage>
</organism>
<name>A0A1I1NIZ0_9GAMM</name>
<accession>A0A1I1NIZ0</accession>
<evidence type="ECO:0000313" key="2">
    <source>
        <dbReference type="EMBL" id="SFC97445.1"/>
    </source>
</evidence>
<protein>
    <submittedName>
        <fullName evidence="2">Nucleotidyltransferase domain-containing protein</fullName>
    </submittedName>
</protein>
<dbReference type="Pfam" id="PF01909">
    <property type="entry name" value="NTP_transf_2"/>
    <property type="match status" value="1"/>
</dbReference>
<feature type="domain" description="Polymerase nucleotidyl transferase" evidence="1">
    <location>
        <begin position="10"/>
        <end position="83"/>
    </location>
</feature>
<dbReference type="STRING" id="1123397.SAMN05660831_00295"/>
<evidence type="ECO:0000259" key="1">
    <source>
        <dbReference type="Pfam" id="PF01909"/>
    </source>
</evidence>
<dbReference type="GO" id="GO:0016779">
    <property type="term" value="F:nucleotidyltransferase activity"/>
    <property type="evidence" value="ECO:0007669"/>
    <property type="project" value="InterPro"/>
</dbReference>
<dbReference type="RefSeq" id="WP_093426973.1">
    <property type="nucleotide sequence ID" value="NZ_FOMJ01000001.1"/>
</dbReference>
<keyword evidence="3" id="KW-1185">Reference proteome</keyword>
<dbReference type="OrthoDB" id="14556at2"/>